<dbReference type="Pfam" id="PF05426">
    <property type="entry name" value="Alginate_lyase"/>
    <property type="match status" value="1"/>
</dbReference>
<name>A0A3G2L5R1_9FLAO</name>
<dbReference type="OrthoDB" id="7210452at2"/>
<keyword evidence="2 4" id="KW-0456">Lyase</keyword>
<gene>
    <name evidence="4" type="ORF">D1013_09485</name>
</gene>
<reference evidence="4 5" key="1">
    <citation type="submission" date="2018-08" db="EMBL/GenBank/DDBJ databases">
        <title>The reduced genetic potential of extracellular carbohydrate catabolism in Euzebyella marina RN62, a Flavobacteriia bacterium isolated from the hadal water.</title>
        <authorList>
            <person name="Xue C."/>
        </authorList>
    </citation>
    <scope>NUCLEOTIDE SEQUENCE [LARGE SCALE GENOMIC DNA]</scope>
    <source>
        <strain evidence="4 5">RN62</strain>
    </source>
</reference>
<dbReference type="GO" id="GO:0042597">
    <property type="term" value="C:periplasmic space"/>
    <property type="evidence" value="ECO:0007669"/>
    <property type="project" value="InterPro"/>
</dbReference>
<evidence type="ECO:0000313" key="5">
    <source>
        <dbReference type="Proteomes" id="UP000276309"/>
    </source>
</evidence>
<dbReference type="InterPro" id="IPR008397">
    <property type="entry name" value="Alginate_lyase_dom"/>
</dbReference>
<feature type="domain" description="Alginate lyase" evidence="3">
    <location>
        <begin position="65"/>
        <end position="335"/>
    </location>
</feature>
<evidence type="ECO:0000259" key="3">
    <source>
        <dbReference type="Pfam" id="PF05426"/>
    </source>
</evidence>
<dbReference type="Gene3D" id="1.50.10.100">
    <property type="entry name" value="Chondroitin AC/alginate lyase"/>
    <property type="match status" value="1"/>
</dbReference>
<organism evidence="4 5">
    <name type="scientific">Euzebyella marina</name>
    <dbReference type="NCBI Taxonomy" id="1761453"/>
    <lineage>
        <taxon>Bacteria</taxon>
        <taxon>Pseudomonadati</taxon>
        <taxon>Bacteroidota</taxon>
        <taxon>Flavobacteriia</taxon>
        <taxon>Flavobacteriales</taxon>
        <taxon>Flavobacteriaceae</taxon>
        <taxon>Euzebyella</taxon>
    </lineage>
</organism>
<dbReference type="AlphaFoldDB" id="A0A3G2L5R1"/>
<protein>
    <submittedName>
        <fullName evidence="4">Alginate lyase</fullName>
    </submittedName>
</protein>
<dbReference type="Proteomes" id="UP000276309">
    <property type="component" value="Chromosome"/>
</dbReference>
<dbReference type="GO" id="GO:0016829">
    <property type="term" value="F:lyase activity"/>
    <property type="evidence" value="ECO:0007669"/>
    <property type="project" value="UniProtKB-KW"/>
</dbReference>
<dbReference type="InterPro" id="IPR008929">
    <property type="entry name" value="Chondroitin_lyas"/>
</dbReference>
<evidence type="ECO:0000313" key="4">
    <source>
        <dbReference type="EMBL" id="AYN67580.1"/>
    </source>
</evidence>
<proteinExistence type="predicted"/>
<dbReference type="EMBL" id="CP032050">
    <property type="protein sequence ID" value="AYN67580.1"/>
    <property type="molecule type" value="Genomic_DNA"/>
</dbReference>
<keyword evidence="1" id="KW-0732">Signal</keyword>
<dbReference type="KEGG" id="emar:D1013_09485"/>
<keyword evidence="5" id="KW-1185">Reference proteome</keyword>
<dbReference type="SUPFAM" id="SSF48230">
    <property type="entry name" value="Chondroitin AC/alginate lyase"/>
    <property type="match status" value="1"/>
</dbReference>
<accession>A0A3G2L5R1</accession>
<evidence type="ECO:0000256" key="1">
    <source>
        <dbReference type="ARBA" id="ARBA00022729"/>
    </source>
</evidence>
<sequence>MSPFNKLLSIHLRSYVILIHTLFFSLFLKGQSYSELATLELDSHILEIADSFLEEYPITITSYVCSRSSGGKNDFYSEGDYWWPDPENPEGPYIRKDGFTNPENFTAHREVLMKMGEMVGTLTSAYLITKDRTYSDAALEHCKAWFLNESTRMNPHFLYAQAIKGRHTGRGIGIIDGIHIMDAVQSLWVLENEGLISENLMTGFRAWFSELLEWLMIHEYSKDEMVHPNNHGTCWNMQVATYAKFCNNSKVMEFCKANFINTLMPGQMAKDGSFPLELERTKPYGYSLFNLDAMTINAWVLSDSFQCFWHYDINGRSLLKAVEFMAPFVAKKNDWPHEPDVMYWNEWPVAHPTFLFSAIIYNRLDFYELWANNRHFPKTFEVKRNMAIKSPLIWLYKKENCGN</sequence>
<evidence type="ECO:0000256" key="2">
    <source>
        <dbReference type="ARBA" id="ARBA00023239"/>
    </source>
</evidence>